<comment type="caution">
    <text evidence="2">The sequence shown here is derived from an EMBL/GenBank/DDBJ whole genome shotgun (WGS) entry which is preliminary data.</text>
</comment>
<feature type="domain" description="Cytochrome c7-like" evidence="1">
    <location>
        <begin position="140"/>
        <end position="205"/>
    </location>
</feature>
<dbReference type="CDD" id="cd08168">
    <property type="entry name" value="Cytochrom_C3"/>
    <property type="match status" value="1"/>
</dbReference>
<dbReference type="Pfam" id="PF14522">
    <property type="entry name" value="Cytochrome_C7"/>
    <property type="match status" value="1"/>
</dbReference>
<proteinExistence type="predicted"/>
<gene>
    <name evidence="2" type="ORF">IFK94_14800</name>
</gene>
<dbReference type="Proteomes" id="UP000648239">
    <property type="component" value="Unassembled WGS sequence"/>
</dbReference>
<name>A0A8J7CDW8_9BACT</name>
<organism evidence="2 3">
    <name type="scientific">Candidatus Polarisedimenticola svalbardensis</name>
    <dbReference type="NCBI Taxonomy" id="2886004"/>
    <lineage>
        <taxon>Bacteria</taxon>
        <taxon>Pseudomonadati</taxon>
        <taxon>Acidobacteriota</taxon>
        <taxon>Candidatus Polarisedimenticolia</taxon>
        <taxon>Candidatus Polarisedimenticolales</taxon>
        <taxon>Candidatus Polarisedimenticolaceae</taxon>
        <taxon>Candidatus Polarisedimenticola</taxon>
    </lineage>
</organism>
<reference evidence="2 3" key="1">
    <citation type="submission" date="2020-08" db="EMBL/GenBank/DDBJ databases">
        <title>Acidobacteriota in marine sediments use diverse sulfur dissimilation pathways.</title>
        <authorList>
            <person name="Wasmund K."/>
        </authorList>
    </citation>
    <scope>NUCLEOTIDE SEQUENCE [LARGE SCALE GENOMIC DNA]</scope>
    <source>
        <strain evidence="2">MAG AM4</strain>
    </source>
</reference>
<protein>
    <submittedName>
        <fullName evidence="2">Cytochrome c3 family protein</fullName>
    </submittedName>
</protein>
<dbReference type="AlphaFoldDB" id="A0A8J7CDW8"/>
<dbReference type="PANTHER" id="PTHR39425:SF1">
    <property type="entry name" value="CYTOCHROME C7-LIKE DOMAIN-CONTAINING PROTEIN"/>
    <property type="match status" value="1"/>
</dbReference>
<dbReference type="InterPro" id="IPR036280">
    <property type="entry name" value="Multihaem_cyt_sf"/>
</dbReference>
<evidence type="ECO:0000259" key="1">
    <source>
        <dbReference type="Pfam" id="PF14522"/>
    </source>
</evidence>
<evidence type="ECO:0000313" key="3">
    <source>
        <dbReference type="Proteomes" id="UP000648239"/>
    </source>
</evidence>
<dbReference type="PANTHER" id="PTHR39425">
    <property type="entry name" value="LIPOPROTEIN CYTOCHROME C"/>
    <property type="match status" value="1"/>
</dbReference>
<dbReference type="InterPro" id="IPR029467">
    <property type="entry name" value="Cyt_c7-like"/>
</dbReference>
<dbReference type="SUPFAM" id="SSF48695">
    <property type="entry name" value="Multiheme cytochromes"/>
    <property type="match status" value="1"/>
</dbReference>
<dbReference type="EMBL" id="JACXWD010000081">
    <property type="protein sequence ID" value="MBD3869387.1"/>
    <property type="molecule type" value="Genomic_DNA"/>
</dbReference>
<sequence>MKTRILFLLLLCAVILATISLVKSGSRIRLAGNDQGYQPAQPIAYSHRLHAGELAIPCLYCHSGAEKSRRAGIPAAGVCMNCHRYVTDVLGAVRAEEKLAGEEGRDPVPQTSLELKKLYDALEQGEPIVWKRVHSIPDFVAFDHRPHVAAGIICQSCHGAVETMERVRQEASLSMGWCVRCHRDLTGRTEAGKPVNPPLDCVACHY</sequence>
<accession>A0A8J7CDW8</accession>
<dbReference type="Gene3D" id="3.90.10.10">
    <property type="entry name" value="Cytochrome C3"/>
    <property type="match status" value="2"/>
</dbReference>
<evidence type="ECO:0000313" key="2">
    <source>
        <dbReference type="EMBL" id="MBD3869387.1"/>
    </source>
</evidence>